<dbReference type="InterPro" id="IPR030381">
    <property type="entry name" value="G_DYNAMIN_dom"/>
</dbReference>
<dbReference type="InterPro" id="IPR003130">
    <property type="entry name" value="GED"/>
</dbReference>
<name>S8EZF1_FOMSC</name>
<proteinExistence type="predicted"/>
<dbReference type="InterPro" id="IPR027417">
    <property type="entry name" value="P-loop_NTPase"/>
</dbReference>
<dbReference type="GO" id="GO:0003924">
    <property type="term" value="F:GTPase activity"/>
    <property type="evidence" value="ECO:0007669"/>
    <property type="project" value="InterPro"/>
</dbReference>
<dbReference type="Proteomes" id="UP000015241">
    <property type="component" value="Unassembled WGS sequence"/>
</dbReference>
<dbReference type="InterPro" id="IPR000375">
    <property type="entry name" value="Dynamin_stalk"/>
</dbReference>
<dbReference type="InterPro" id="IPR001401">
    <property type="entry name" value="Dynamin_GTPase"/>
</dbReference>
<dbReference type="GO" id="GO:0005525">
    <property type="term" value="F:GTP binding"/>
    <property type="evidence" value="ECO:0007669"/>
    <property type="project" value="InterPro"/>
</dbReference>
<evidence type="ECO:0000313" key="7">
    <source>
        <dbReference type="EMBL" id="EPS94945.1"/>
    </source>
</evidence>
<evidence type="ECO:0000256" key="1">
    <source>
        <dbReference type="ARBA" id="ARBA00022741"/>
    </source>
</evidence>
<dbReference type="InterPro" id="IPR045063">
    <property type="entry name" value="Dynamin_N"/>
</dbReference>
<dbReference type="InterPro" id="IPR022812">
    <property type="entry name" value="Dynamin"/>
</dbReference>
<dbReference type="STRING" id="743788.S8EZF1"/>
<dbReference type="Pfam" id="PF01031">
    <property type="entry name" value="Dynamin_M"/>
    <property type="match status" value="1"/>
</dbReference>
<dbReference type="SMART" id="SM00053">
    <property type="entry name" value="DYNc"/>
    <property type="match status" value="1"/>
</dbReference>
<evidence type="ECO:0000256" key="4">
    <source>
        <dbReference type="SAM" id="MobiDB-lite"/>
    </source>
</evidence>
<dbReference type="EMBL" id="KE504219">
    <property type="protein sequence ID" value="EPS94945.1"/>
    <property type="molecule type" value="Genomic_DNA"/>
</dbReference>
<dbReference type="PROSITE" id="PS51388">
    <property type="entry name" value="GED"/>
    <property type="match status" value="1"/>
</dbReference>
<feature type="coiled-coil region" evidence="3">
    <location>
        <begin position="328"/>
        <end position="355"/>
    </location>
</feature>
<feature type="compositionally biased region" description="Basic and acidic residues" evidence="4">
    <location>
        <begin position="414"/>
        <end position="424"/>
    </location>
</feature>
<dbReference type="PRINTS" id="PR00195">
    <property type="entry name" value="DYNAMIN"/>
</dbReference>
<evidence type="ECO:0000313" key="8">
    <source>
        <dbReference type="Proteomes" id="UP000015241"/>
    </source>
</evidence>
<dbReference type="SMART" id="SM00302">
    <property type="entry name" value="GED"/>
    <property type="match status" value="1"/>
</dbReference>
<dbReference type="CDD" id="cd08771">
    <property type="entry name" value="DLP_1"/>
    <property type="match status" value="1"/>
</dbReference>
<evidence type="ECO:0008006" key="9">
    <source>
        <dbReference type="Google" id="ProtNLM"/>
    </source>
</evidence>
<dbReference type="PANTHER" id="PTHR11566">
    <property type="entry name" value="DYNAMIN"/>
    <property type="match status" value="1"/>
</dbReference>
<dbReference type="GO" id="GO:0008017">
    <property type="term" value="F:microtubule binding"/>
    <property type="evidence" value="ECO:0007669"/>
    <property type="project" value="TreeGrafter"/>
</dbReference>
<feature type="domain" description="Dynamin-type G" evidence="6">
    <location>
        <begin position="24"/>
        <end position="336"/>
    </location>
</feature>
<dbReference type="GO" id="GO:0005874">
    <property type="term" value="C:microtubule"/>
    <property type="evidence" value="ECO:0007669"/>
    <property type="project" value="TreeGrafter"/>
</dbReference>
<dbReference type="Gene3D" id="3.40.50.300">
    <property type="entry name" value="P-loop containing nucleotide triphosphate hydrolases"/>
    <property type="match status" value="1"/>
</dbReference>
<evidence type="ECO:0000256" key="3">
    <source>
        <dbReference type="SAM" id="Coils"/>
    </source>
</evidence>
<feature type="domain" description="GED" evidence="5">
    <location>
        <begin position="666"/>
        <end position="761"/>
    </location>
</feature>
<accession>S8EZF1</accession>
<dbReference type="OrthoDB" id="5061070at2759"/>
<evidence type="ECO:0000256" key="2">
    <source>
        <dbReference type="ARBA" id="ARBA00023134"/>
    </source>
</evidence>
<reference evidence="7 8" key="1">
    <citation type="journal article" date="2012" name="Science">
        <title>The Paleozoic origin of enzymatic lignin decomposition reconstructed from 31 fungal genomes.</title>
        <authorList>
            <person name="Floudas D."/>
            <person name="Binder M."/>
            <person name="Riley R."/>
            <person name="Barry K."/>
            <person name="Blanchette R.A."/>
            <person name="Henrissat B."/>
            <person name="Martinez A.T."/>
            <person name="Otillar R."/>
            <person name="Spatafora J.W."/>
            <person name="Yadav J.S."/>
            <person name="Aerts A."/>
            <person name="Benoit I."/>
            <person name="Boyd A."/>
            <person name="Carlson A."/>
            <person name="Copeland A."/>
            <person name="Coutinho P.M."/>
            <person name="de Vries R.P."/>
            <person name="Ferreira P."/>
            <person name="Findley K."/>
            <person name="Foster B."/>
            <person name="Gaskell J."/>
            <person name="Glotzer D."/>
            <person name="Gorecki P."/>
            <person name="Heitman J."/>
            <person name="Hesse C."/>
            <person name="Hori C."/>
            <person name="Igarashi K."/>
            <person name="Jurgens J.A."/>
            <person name="Kallen N."/>
            <person name="Kersten P."/>
            <person name="Kohler A."/>
            <person name="Kuees U."/>
            <person name="Kumar T.K.A."/>
            <person name="Kuo A."/>
            <person name="LaButti K."/>
            <person name="Larrondo L.F."/>
            <person name="Lindquist E."/>
            <person name="Ling A."/>
            <person name="Lombard V."/>
            <person name="Lucas S."/>
            <person name="Lundell T."/>
            <person name="Martin R."/>
            <person name="McLaughlin D.J."/>
            <person name="Morgenstern I."/>
            <person name="Morin E."/>
            <person name="Murat C."/>
            <person name="Nagy L.G."/>
            <person name="Nolan M."/>
            <person name="Ohm R.A."/>
            <person name="Patyshakuliyeva A."/>
            <person name="Rokas A."/>
            <person name="Ruiz-Duenas F.J."/>
            <person name="Sabat G."/>
            <person name="Salamov A."/>
            <person name="Samejima M."/>
            <person name="Schmutz J."/>
            <person name="Slot J.C."/>
            <person name="St John F."/>
            <person name="Stenlid J."/>
            <person name="Sun H."/>
            <person name="Sun S."/>
            <person name="Syed K."/>
            <person name="Tsang A."/>
            <person name="Wiebenga A."/>
            <person name="Young D."/>
            <person name="Pisabarro A."/>
            <person name="Eastwood D.C."/>
            <person name="Martin F."/>
            <person name="Cullen D."/>
            <person name="Grigoriev I.V."/>
            <person name="Hibbett D.S."/>
        </authorList>
    </citation>
    <scope>NUCLEOTIDE SEQUENCE</scope>
    <source>
        <strain evidence="8">FP-58527</strain>
    </source>
</reference>
<organism evidence="7 8">
    <name type="scientific">Fomitopsis schrenkii</name>
    <name type="common">Brown rot fungus</name>
    <dbReference type="NCBI Taxonomy" id="2126942"/>
    <lineage>
        <taxon>Eukaryota</taxon>
        <taxon>Fungi</taxon>
        <taxon>Dikarya</taxon>
        <taxon>Basidiomycota</taxon>
        <taxon>Agaricomycotina</taxon>
        <taxon>Agaricomycetes</taxon>
        <taxon>Polyporales</taxon>
        <taxon>Fomitopsis</taxon>
    </lineage>
</organism>
<dbReference type="GO" id="GO:0005737">
    <property type="term" value="C:cytoplasm"/>
    <property type="evidence" value="ECO:0007669"/>
    <property type="project" value="TreeGrafter"/>
</dbReference>
<dbReference type="InParanoid" id="S8EZF1"/>
<dbReference type="Gene3D" id="1.20.120.1240">
    <property type="entry name" value="Dynamin, middle domain"/>
    <property type="match status" value="1"/>
</dbReference>
<dbReference type="SUPFAM" id="SSF52540">
    <property type="entry name" value="P-loop containing nucleoside triphosphate hydrolases"/>
    <property type="match status" value="1"/>
</dbReference>
<dbReference type="GO" id="GO:0016020">
    <property type="term" value="C:membrane"/>
    <property type="evidence" value="ECO:0007669"/>
    <property type="project" value="TreeGrafter"/>
</dbReference>
<dbReference type="Pfam" id="PF02212">
    <property type="entry name" value="GED"/>
    <property type="match status" value="1"/>
</dbReference>
<keyword evidence="1" id="KW-0547">Nucleotide-binding</keyword>
<protein>
    <recommendedName>
        <fullName evidence="9">GED domain-containing protein</fullName>
    </recommendedName>
</protein>
<gene>
    <name evidence="7" type="ORF">FOMPIDRAFT_1152650</name>
</gene>
<dbReference type="eggNOG" id="KOG0446">
    <property type="taxonomic scope" value="Eukaryota"/>
</dbReference>
<feature type="region of interest" description="Disordered" evidence="4">
    <location>
        <begin position="413"/>
        <end position="451"/>
    </location>
</feature>
<dbReference type="HOGENOM" id="CLU_008964_4_1_1"/>
<keyword evidence="3" id="KW-0175">Coiled coil</keyword>
<keyword evidence="2" id="KW-0342">GTP-binding</keyword>
<dbReference type="InterPro" id="IPR020850">
    <property type="entry name" value="GED_dom"/>
</dbReference>
<dbReference type="AlphaFoldDB" id="S8EZF1"/>
<keyword evidence="8" id="KW-1185">Reference proteome</keyword>
<dbReference type="PROSITE" id="PS51718">
    <property type="entry name" value="G_DYNAMIN_2"/>
    <property type="match status" value="1"/>
</dbReference>
<sequence length="761" mass="85534">MYSATSRKMLDLVNRLHSTGVQRDVDLPVIAVIGNQSAGKSSLIESISGVTLPRATGTCTRQRHYRCPTECRLTYSQQPWQCTVSLRFVTDSRGQALGTARNESFGDVIFDKAKVEERIRRAQRAALNPGTTASHFLQGTDEDPATAELSFTTNCVCLQIRGSDVADLSFCDLPGLISSVAKGGKESDIGLITGLVTSYISKPSCIILLTVACETDFENQGAHRIAQQHDPEGKRTIGVLTKPDRIPTGEEARWTRFVKNEYEPLDNGWFSVKQPGSNALQAGITWADARRQEGEYFASAPVWSELDPEYQRYLGTANLTGRLSRILSALIAKRLPELQEELQSLQQKTEDMLRQLPKPPSNDAFAEILHLVSDFGRDMARHLEGTPEGHGLLQTLRPVQEWFKKAIRQTAPDFRPELAPKSEKSQSWSRGDDEVFDVPSCPDSEDEENKFRQPDFLRAEEPDIWDVVNDGKAIYVDEVMKRAQQATTRELPDYYPYVVIQEYITKITAQWDVPTRNFFDAVQKILTQYVKDVVSQHFSKFTHGGLHQHVITVISEHIKARCAETRARVLWLLGLEQRPCTLNGHYYSDYRDKFMAHYRAHRSSSGSAALLTKLEGYSAPMKSSSARSDFQKDTAQVLSGLSAIGITGVKATDLPKLLPSDPYEPALNIMACVRAYFQVAYKRYVDYVPMAIDHELVLGLDKGGALESVLLKGLGVTGPDGQRRCREFLQEPPNVVTRRQELQKRWERLDTAKKELMDIWL</sequence>
<evidence type="ECO:0000259" key="5">
    <source>
        <dbReference type="PROSITE" id="PS51388"/>
    </source>
</evidence>
<dbReference type="Pfam" id="PF00350">
    <property type="entry name" value="Dynamin_N"/>
    <property type="match status" value="1"/>
</dbReference>
<evidence type="ECO:0000259" key="6">
    <source>
        <dbReference type="PROSITE" id="PS51718"/>
    </source>
</evidence>